<dbReference type="PROSITE" id="PS51186">
    <property type="entry name" value="GNAT"/>
    <property type="match status" value="1"/>
</dbReference>
<evidence type="ECO:0000313" key="4">
    <source>
        <dbReference type="EMBL" id="KUK76633.1"/>
    </source>
</evidence>
<dbReference type="PANTHER" id="PTHR43072:SF23">
    <property type="entry name" value="UPF0039 PROTEIN C11D3.02C"/>
    <property type="match status" value="1"/>
</dbReference>
<evidence type="ECO:0000256" key="1">
    <source>
        <dbReference type="ARBA" id="ARBA00022679"/>
    </source>
</evidence>
<evidence type="ECO:0000256" key="2">
    <source>
        <dbReference type="ARBA" id="ARBA00023315"/>
    </source>
</evidence>
<dbReference type="GO" id="GO:0016747">
    <property type="term" value="F:acyltransferase activity, transferring groups other than amino-acyl groups"/>
    <property type="evidence" value="ECO:0007669"/>
    <property type="project" value="InterPro"/>
</dbReference>
<evidence type="ECO:0000259" key="3">
    <source>
        <dbReference type="PROSITE" id="PS51186"/>
    </source>
</evidence>
<dbReference type="PANTHER" id="PTHR43072">
    <property type="entry name" value="N-ACETYLTRANSFERASE"/>
    <property type="match status" value="1"/>
</dbReference>
<dbReference type="SUPFAM" id="SSF55729">
    <property type="entry name" value="Acyl-CoA N-acyltransferases (Nat)"/>
    <property type="match status" value="1"/>
</dbReference>
<sequence>MEIDIRYLNEKDLDVLEDDIREMWSKHHVNNKSLISEDTLKNTDLHQYFKRSIKRQKGFSLIAMVDEQIAGIIRVAQEPLEDFFNYKKAYVVDDLVVKSKYRRQGVATALLDKVKEIAKENGIGVLKARIYTFNEPAQNFFEEKGFDQLYGEYFNTLD</sequence>
<dbReference type="Pfam" id="PF00583">
    <property type="entry name" value="Acetyltransf_1"/>
    <property type="match status" value="1"/>
</dbReference>
<dbReference type="Gene3D" id="3.40.630.30">
    <property type="match status" value="1"/>
</dbReference>
<protein>
    <submittedName>
        <fullName evidence="4">Histone acetyltransferase HPA2</fullName>
    </submittedName>
</protein>
<accession>A0A101HHA7</accession>
<dbReference type="Proteomes" id="UP000053904">
    <property type="component" value="Unassembled WGS sequence"/>
</dbReference>
<dbReference type="InterPro" id="IPR000182">
    <property type="entry name" value="GNAT_dom"/>
</dbReference>
<dbReference type="InterPro" id="IPR016181">
    <property type="entry name" value="Acyl_CoA_acyltransferase"/>
</dbReference>
<evidence type="ECO:0000313" key="5">
    <source>
        <dbReference type="Proteomes" id="UP000053904"/>
    </source>
</evidence>
<keyword evidence="2" id="KW-0012">Acyltransferase</keyword>
<gene>
    <name evidence="4" type="ORF">XD93_0802</name>
</gene>
<feature type="domain" description="N-acetyltransferase" evidence="3">
    <location>
        <begin position="3"/>
        <end position="158"/>
    </location>
</feature>
<dbReference type="AlphaFoldDB" id="A0A101HHA7"/>
<reference evidence="5" key="1">
    <citation type="journal article" date="2015" name="MBio">
        <title>Genome-Resolved Metagenomic Analysis Reveals Roles for Candidate Phyla and Other Microbial Community Members in Biogeochemical Transformations in Oil Reservoirs.</title>
        <authorList>
            <person name="Hu P."/>
            <person name="Tom L."/>
            <person name="Singh A."/>
            <person name="Thomas B.C."/>
            <person name="Baker B.J."/>
            <person name="Piceno Y.M."/>
            <person name="Andersen G.L."/>
            <person name="Banfield J.F."/>
        </authorList>
    </citation>
    <scope>NUCLEOTIDE SEQUENCE [LARGE SCALE GENOMIC DNA]</scope>
</reference>
<keyword evidence="1 4" id="KW-0808">Transferase</keyword>
<organism evidence="4 5">
    <name type="scientific">candidate division WS6 bacterium 34_10</name>
    <dbReference type="NCBI Taxonomy" id="1641389"/>
    <lineage>
        <taxon>Bacteria</taxon>
        <taxon>Candidatus Dojkabacteria</taxon>
    </lineage>
</organism>
<proteinExistence type="predicted"/>
<name>A0A101HHA7_9BACT</name>
<dbReference type="CDD" id="cd04301">
    <property type="entry name" value="NAT_SF"/>
    <property type="match status" value="1"/>
</dbReference>
<dbReference type="EMBL" id="LGGO01000123">
    <property type="protein sequence ID" value="KUK76633.1"/>
    <property type="molecule type" value="Genomic_DNA"/>
</dbReference>
<comment type="caution">
    <text evidence="4">The sequence shown here is derived from an EMBL/GenBank/DDBJ whole genome shotgun (WGS) entry which is preliminary data.</text>
</comment>